<protein>
    <submittedName>
        <fullName evidence="3">Secreted protein</fullName>
    </submittedName>
</protein>
<dbReference type="Proteomes" id="UP000271098">
    <property type="component" value="Unassembled WGS sequence"/>
</dbReference>
<name>A0A183DWY8_9BILA</name>
<accession>A0A183DWY8</accession>
<dbReference type="EMBL" id="UYRT01080027">
    <property type="protein sequence ID" value="VDN21889.1"/>
    <property type="molecule type" value="Genomic_DNA"/>
</dbReference>
<organism evidence="3">
    <name type="scientific">Gongylonema pulchrum</name>
    <dbReference type="NCBI Taxonomy" id="637853"/>
    <lineage>
        <taxon>Eukaryota</taxon>
        <taxon>Metazoa</taxon>
        <taxon>Ecdysozoa</taxon>
        <taxon>Nematoda</taxon>
        <taxon>Chromadorea</taxon>
        <taxon>Rhabditida</taxon>
        <taxon>Spirurina</taxon>
        <taxon>Spiruromorpha</taxon>
        <taxon>Spiruroidea</taxon>
        <taxon>Gongylonematidae</taxon>
        <taxon>Gongylonema</taxon>
    </lineage>
</organism>
<proteinExistence type="predicted"/>
<keyword evidence="2" id="KW-1185">Reference proteome</keyword>
<dbReference type="WBParaSite" id="GPUH_0001324401-mRNA-1">
    <property type="protein sequence ID" value="GPUH_0001324401-mRNA-1"/>
    <property type="gene ID" value="GPUH_0001324401"/>
</dbReference>
<evidence type="ECO:0000313" key="2">
    <source>
        <dbReference type="Proteomes" id="UP000271098"/>
    </source>
</evidence>
<dbReference type="AlphaFoldDB" id="A0A183DWY8"/>
<evidence type="ECO:0000313" key="1">
    <source>
        <dbReference type="EMBL" id="VDN21889.1"/>
    </source>
</evidence>
<reference evidence="1 2" key="2">
    <citation type="submission" date="2018-11" db="EMBL/GenBank/DDBJ databases">
        <authorList>
            <consortium name="Pathogen Informatics"/>
        </authorList>
    </citation>
    <scope>NUCLEOTIDE SEQUENCE [LARGE SCALE GENOMIC DNA]</scope>
</reference>
<reference evidence="3" key="1">
    <citation type="submission" date="2016-06" db="UniProtKB">
        <authorList>
            <consortium name="WormBaseParasite"/>
        </authorList>
    </citation>
    <scope>IDENTIFICATION</scope>
</reference>
<gene>
    <name evidence="1" type="ORF">GPUH_LOCUS13229</name>
</gene>
<evidence type="ECO:0000313" key="3">
    <source>
        <dbReference type="WBParaSite" id="GPUH_0001324401-mRNA-1"/>
    </source>
</evidence>
<sequence>MSAHFAAEPSQVLVVVSREEATVCQASDDAAALAGRSRSCRSSVPVLSKCRKREVQFGRPEEAPPSLPGLCCPVKKAGAAAAALPPSRCFTCSTLSFCYRRAFLEA</sequence>